<feature type="domain" description="LysR substrate-binding" evidence="1">
    <location>
        <begin position="3"/>
        <end position="173"/>
    </location>
</feature>
<dbReference type="Gene3D" id="3.40.190.10">
    <property type="entry name" value="Periplasmic binding protein-like II"/>
    <property type="match status" value="1"/>
</dbReference>
<evidence type="ECO:0000313" key="2">
    <source>
        <dbReference type="EMBL" id="AQT42724.1"/>
    </source>
</evidence>
<dbReference type="Proteomes" id="UP000189660">
    <property type="component" value="Chromosome"/>
</dbReference>
<dbReference type="GO" id="GO:0005829">
    <property type="term" value="C:cytosol"/>
    <property type="evidence" value="ECO:0007669"/>
    <property type="project" value="TreeGrafter"/>
</dbReference>
<proteinExistence type="predicted"/>
<dbReference type="KEGG" id="bapa:BBC0178_012540"/>
<dbReference type="RefSeq" id="WP_078039565.1">
    <property type="nucleotide sequence ID" value="NZ_CP015820.1"/>
</dbReference>
<dbReference type="OrthoDB" id="7809623at2"/>
<dbReference type="Pfam" id="PF03466">
    <property type="entry name" value="LysR_substrate"/>
    <property type="match status" value="1"/>
</dbReference>
<dbReference type="AlphaFoldDB" id="A0A1U9MBP6"/>
<dbReference type="PANTHER" id="PTHR30419">
    <property type="entry name" value="HTH-TYPE TRANSCRIPTIONAL REGULATOR YBHD"/>
    <property type="match status" value="1"/>
</dbReference>
<keyword evidence="3" id="KW-1185">Reference proteome</keyword>
<evidence type="ECO:0000313" key="3">
    <source>
        <dbReference type="Proteomes" id="UP000189660"/>
    </source>
</evidence>
<dbReference type="GO" id="GO:0006355">
    <property type="term" value="P:regulation of DNA-templated transcription"/>
    <property type="evidence" value="ECO:0007669"/>
    <property type="project" value="TreeGrafter"/>
</dbReference>
<evidence type="ECO:0000259" key="1">
    <source>
        <dbReference type="Pfam" id="PF03466"/>
    </source>
</evidence>
<sequence>MRIVLEISTSGPLIKALLDGQFDFIFARAPHDLQNGKLNARHIRAEQAIFLVRDKHPLLGNERCLSDAINYPWIMEPEGSLLRNRVESEFRNSNLPLPTKILSTSSLLINLAAIKQSDAIAVVSGAVLKVVGEKNGFQRLQLKGLDRDFLVPPFELIRHKERILSPLAEKLYQKMSDLC</sequence>
<dbReference type="SUPFAM" id="SSF53850">
    <property type="entry name" value="Periplasmic binding protein-like II"/>
    <property type="match status" value="1"/>
</dbReference>
<dbReference type="PANTHER" id="PTHR30419:SF8">
    <property type="entry name" value="NITROGEN ASSIMILATION TRANSCRIPTIONAL ACTIVATOR-RELATED"/>
    <property type="match status" value="1"/>
</dbReference>
<dbReference type="InterPro" id="IPR005119">
    <property type="entry name" value="LysR_subst-bd"/>
</dbReference>
<accession>A0A1U9MBP6</accession>
<organism evidence="2 3">
    <name type="scientific">Bartonella apihabitans</name>
    <dbReference type="NCBI Taxonomy" id="2750929"/>
    <lineage>
        <taxon>Bacteria</taxon>
        <taxon>Pseudomonadati</taxon>
        <taxon>Pseudomonadota</taxon>
        <taxon>Alphaproteobacteria</taxon>
        <taxon>Hyphomicrobiales</taxon>
        <taxon>Bartonellaceae</taxon>
        <taxon>Bartonella</taxon>
    </lineage>
</organism>
<gene>
    <name evidence="2" type="ORF">BBC0178_012540</name>
</gene>
<dbReference type="EMBL" id="CP015820">
    <property type="protein sequence ID" value="AQT42724.1"/>
    <property type="molecule type" value="Genomic_DNA"/>
</dbReference>
<dbReference type="InterPro" id="IPR050950">
    <property type="entry name" value="HTH-type_LysR_regulators"/>
</dbReference>
<protein>
    <submittedName>
        <fullName evidence="2">LysR substrate binding domain-containing protein</fullName>
    </submittedName>
</protein>
<name>A0A1U9MBP6_9HYPH</name>
<reference evidence="2 3" key="1">
    <citation type="submission" date="2016-11" db="EMBL/GenBank/DDBJ databases">
        <title>Comparative genomics of Bartonella apis.</title>
        <authorList>
            <person name="Engel P."/>
        </authorList>
    </citation>
    <scope>NUCLEOTIDE SEQUENCE [LARGE SCALE GENOMIC DNA]</scope>
    <source>
        <strain evidence="2 3">BBC0178</strain>
    </source>
</reference>